<organism evidence="2 3">
    <name type="scientific">Metarhizium album (strain ARSEF 1941)</name>
    <dbReference type="NCBI Taxonomy" id="1081103"/>
    <lineage>
        <taxon>Eukaryota</taxon>
        <taxon>Fungi</taxon>
        <taxon>Dikarya</taxon>
        <taxon>Ascomycota</taxon>
        <taxon>Pezizomycotina</taxon>
        <taxon>Sordariomycetes</taxon>
        <taxon>Hypocreomycetidae</taxon>
        <taxon>Hypocreales</taxon>
        <taxon>Clavicipitaceae</taxon>
        <taxon>Metarhizium</taxon>
    </lineage>
</organism>
<dbReference type="EMBL" id="AZHE01000009">
    <property type="protein sequence ID" value="KHN97721.1"/>
    <property type="molecule type" value="Genomic_DNA"/>
</dbReference>
<protein>
    <submittedName>
        <fullName evidence="2">Uncharacterized protein</fullName>
    </submittedName>
</protein>
<evidence type="ECO:0000256" key="1">
    <source>
        <dbReference type="SAM" id="SignalP"/>
    </source>
</evidence>
<sequence length="292" mass="32084">MRAAPVIITALAGSALAVPATHRGQEGLETSSISERRRACNKPAADGQSKCFAESCGKQDPYAPECADHKRYIQCMMPVRDANMKCLLDRSRAKTTAWAAHERCSSEAVSGFRACRNEGAIVDRLWLECSARTVDAYEQCVQAVPATTSADMAASESVERPFGNDRQLRNQTIREPIWAEREPRNKEFADCEAKLPGNKCVRDFFHLQGSVGRFVMNCNVGDLQNRKSPHRILLSNYPSSMFPEGPECGTVNGTVVVLTKDDYEPICNACFKTSKSSSRRCGRPGNPTAGRA</sequence>
<keyword evidence="1" id="KW-0732">Signal</keyword>
<accession>A0A0B2WNU8</accession>
<dbReference type="HOGENOM" id="CLU_953408_0_0_1"/>
<dbReference type="Proteomes" id="UP000030816">
    <property type="component" value="Unassembled WGS sequence"/>
</dbReference>
<evidence type="ECO:0000313" key="3">
    <source>
        <dbReference type="Proteomes" id="UP000030816"/>
    </source>
</evidence>
<feature type="chain" id="PRO_5002081393" evidence="1">
    <location>
        <begin position="18"/>
        <end position="292"/>
    </location>
</feature>
<proteinExistence type="predicted"/>
<evidence type="ECO:0000313" key="2">
    <source>
        <dbReference type="EMBL" id="KHN97721.1"/>
    </source>
</evidence>
<dbReference type="AlphaFoldDB" id="A0A0B2WNU8"/>
<gene>
    <name evidence="2" type="ORF">MAM_04110</name>
</gene>
<dbReference type="GeneID" id="63738565"/>
<reference evidence="2 3" key="1">
    <citation type="journal article" date="2014" name="Proc. Natl. Acad. Sci. U.S.A.">
        <title>Trajectory and genomic determinants of fungal-pathogen speciation and host adaptation.</title>
        <authorList>
            <person name="Hu X."/>
            <person name="Xiao G."/>
            <person name="Zheng P."/>
            <person name="Shang Y."/>
            <person name="Su Y."/>
            <person name="Zhang X."/>
            <person name="Liu X."/>
            <person name="Zhan S."/>
            <person name="St Leger R.J."/>
            <person name="Wang C."/>
        </authorList>
    </citation>
    <scope>NUCLEOTIDE SEQUENCE [LARGE SCALE GENOMIC DNA]</scope>
    <source>
        <strain evidence="2 3">ARSEF 1941</strain>
    </source>
</reference>
<feature type="signal peptide" evidence="1">
    <location>
        <begin position="1"/>
        <end position="17"/>
    </location>
</feature>
<comment type="caution">
    <text evidence="2">The sequence shown here is derived from an EMBL/GenBank/DDBJ whole genome shotgun (WGS) entry which is preliminary data.</text>
</comment>
<name>A0A0B2WNU8_METAS</name>
<dbReference type="RefSeq" id="XP_040678787.1">
    <property type="nucleotide sequence ID" value="XM_040822908.1"/>
</dbReference>
<keyword evidence="3" id="KW-1185">Reference proteome</keyword>